<sequence>MAKQKGIIWLQGKLNGKSYYLLKGECISLMASSVSKAIRTGFLETAKDFQDTKMPSHLTVAYYQIIQEGSGPSLKREVSSNVSLVPWFGIQNLKQEGTQPSNLKNMQVMLCKHAL</sequence>
<evidence type="ECO:0000313" key="1">
    <source>
        <dbReference type="EMBL" id="GGG46076.1"/>
    </source>
</evidence>
<dbReference type="Proteomes" id="UP000625976">
    <property type="component" value="Unassembled WGS sequence"/>
</dbReference>
<accession>A0A917GHZ7</accession>
<reference evidence="1" key="2">
    <citation type="submission" date="2020-09" db="EMBL/GenBank/DDBJ databases">
        <authorList>
            <person name="Sun Q."/>
            <person name="Zhou Y."/>
        </authorList>
    </citation>
    <scope>NUCLEOTIDE SEQUENCE</scope>
    <source>
        <strain evidence="1">CGMCC 1.12751</strain>
    </source>
</reference>
<gene>
    <name evidence="1" type="ORF">GCM10010976_17050</name>
</gene>
<protein>
    <submittedName>
        <fullName evidence="1">Uncharacterized protein</fullName>
    </submittedName>
</protein>
<evidence type="ECO:0000313" key="2">
    <source>
        <dbReference type="Proteomes" id="UP000625976"/>
    </source>
</evidence>
<reference evidence="1" key="1">
    <citation type="journal article" date="2014" name="Int. J. Syst. Evol. Microbiol.">
        <title>Complete genome sequence of Corynebacterium casei LMG S-19264T (=DSM 44701T), isolated from a smear-ripened cheese.</title>
        <authorList>
            <consortium name="US DOE Joint Genome Institute (JGI-PGF)"/>
            <person name="Walter F."/>
            <person name="Albersmeier A."/>
            <person name="Kalinowski J."/>
            <person name="Ruckert C."/>
        </authorList>
    </citation>
    <scope>NUCLEOTIDE SEQUENCE</scope>
    <source>
        <strain evidence="1">CGMCC 1.12751</strain>
    </source>
</reference>
<comment type="caution">
    <text evidence="1">The sequence shown here is derived from an EMBL/GenBank/DDBJ whole genome shotgun (WGS) entry which is preliminary data.</text>
</comment>
<name>A0A917GHZ7_9FLAO</name>
<dbReference type="AlphaFoldDB" id="A0A917GHZ7"/>
<dbReference type="EMBL" id="BMFQ01000002">
    <property type="protein sequence ID" value="GGG46076.1"/>
    <property type="molecule type" value="Genomic_DNA"/>
</dbReference>
<proteinExistence type="predicted"/>
<dbReference type="RefSeq" id="WP_188463836.1">
    <property type="nucleotide sequence ID" value="NZ_BMFQ01000002.1"/>
</dbReference>
<keyword evidence="2" id="KW-1185">Reference proteome</keyword>
<organism evidence="1 2">
    <name type="scientific">Bizionia arctica</name>
    <dbReference type="NCBI Taxonomy" id="1495645"/>
    <lineage>
        <taxon>Bacteria</taxon>
        <taxon>Pseudomonadati</taxon>
        <taxon>Bacteroidota</taxon>
        <taxon>Flavobacteriia</taxon>
        <taxon>Flavobacteriales</taxon>
        <taxon>Flavobacteriaceae</taxon>
        <taxon>Bizionia</taxon>
    </lineage>
</organism>